<reference evidence="1" key="1">
    <citation type="submission" date="2018-05" db="EMBL/GenBank/DDBJ databases">
        <authorList>
            <person name="Lanie J.A."/>
            <person name="Ng W.-L."/>
            <person name="Kazmierczak K.M."/>
            <person name="Andrzejewski T.M."/>
            <person name="Davidsen T.M."/>
            <person name="Wayne K.J."/>
            <person name="Tettelin H."/>
            <person name="Glass J.I."/>
            <person name="Rusch D."/>
            <person name="Podicherti R."/>
            <person name="Tsui H.-C.T."/>
            <person name="Winkler M.E."/>
        </authorList>
    </citation>
    <scope>NUCLEOTIDE SEQUENCE</scope>
</reference>
<proteinExistence type="predicted"/>
<gene>
    <name evidence="1" type="ORF">METZ01_LOCUS277680</name>
</gene>
<feature type="non-terminal residue" evidence="1">
    <location>
        <position position="26"/>
    </location>
</feature>
<dbReference type="EMBL" id="UINC01081200">
    <property type="protein sequence ID" value="SVC24826.1"/>
    <property type="molecule type" value="Genomic_DNA"/>
</dbReference>
<name>A0A382KKY0_9ZZZZ</name>
<accession>A0A382KKY0</accession>
<sequence length="26" mass="2877">MFALSVTIRPRSLTSFSNYSLSNTSP</sequence>
<dbReference type="AlphaFoldDB" id="A0A382KKY0"/>
<evidence type="ECO:0000313" key="1">
    <source>
        <dbReference type="EMBL" id="SVC24826.1"/>
    </source>
</evidence>
<organism evidence="1">
    <name type="scientific">marine metagenome</name>
    <dbReference type="NCBI Taxonomy" id="408172"/>
    <lineage>
        <taxon>unclassified sequences</taxon>
        <taxon>metagenomes</taxon>
        <taxon>ecological metagenomes</taxon>
    </lineage>
</organism>
<protein>
    <submittedName>
        <fullName evidence="1">Uncharacterized protein</fullName>
    </submittedName>
</protein>